<dbReference type="EMBL" id="SACR01000003">
    <property type="protein sequence ID" value="RVU46224.1"/>
    <property type="molecule type" value="Genomic_DNA"/>
</dbReference>
<organism evidence="2 3">
    <name type="scientific">Rubrivivax rivuli</name>
    <dbReference type="NCBI Taxonomy" id="1862385"/>
    <lineage>
        <taxon>Bacteria</taxon>
        <taxon>Pseudomonadati</taxon>
        <taxon>Pseudomonadota</taxon>
        <taxon>Betaproteobacteria</taxon>
        <taxon>Burkholderiales</taxon>
        <taxon>Sphaerotilaceae</taxon>
        <taxon>Rubrivivax</taxon>
    </lineage>
</organism>
<sequence>MLTLHPPRSGGLLAAGEAMHTVRQATVTLAHAGQAALLREALPLALQAVLDGVAARADAADASPHGVGAAADPGGRLWLLRHLPCRLRLSPGADLHQAVRALERALQQAWAEASGGAQRLGGETPWLVLNDPTEALLGSWADALAGRRDRAWAWARLGLWPDDLSASAADTLAALLRAVDRHPLLKAIGPDPSPAQRRRALLAHWLQQGLLPRALALLAPMQALQLAQGLPGHAALAAAMAELQGSETDAASPSLPASSEGAPSPASWAAVWPSGPEAAACRAALALTPLPASARHSAALWLAWLAQLHADPGALGGPSRPRVQAGLQALAQAALAPRTTAGQRPPRETAAPSPEPATAQRWPTRRAGLLHLLPLLPEALPARDEGWSRARLLRLAVHGLQVPLADPVLAPWLGALAPAHWADAPPSDVDGSLAALQADLAALRQAVCTRLQRHLAPERRADIEADPWPWLLQRPATLLAAPGRWEVLFEEADTRLRLCGLDRDPGFLPWLGLSVVLRYE</sequence>
<dbReference type="RefSeq" id="WP_128228590.1">
    <property type="nucleotide sequence ID" value="NZ_SACR01000003.1"/>
</dbReference>
<evidence type="ECO:0000313" key="2">
    <source>
        <dbReference type="EMBL" id="RVU46224.1"/>
    </source>
</evidence>
<comment type="caution">
    <text evidence="2">The sequence shown here is derived from an EMBL/GenBank/DDBJ whole genome shotgun (WGS) entry which is preliminary data.</text>
</comment>
<reference evidence="2 3" key="1">
    <citation type="submission" date="2019-01" db="EMBL/GenBank/DDBJ databases">
        <authorList>
            <person name="Chen W.-M."/>
        </authorList>
    </citation>
    <scope>NUCLEOTIDE SEQUENCE [LARGE SCALE GENOMIC DNA]</scope>
    <source>
        <strain evidence="2 3">KYPY4</strain>
    </source>
</reference>
<feature type="compositionally biased region" description="Low complexity" evidence="1">
    <location>
        <begin position="348"/>
        <end position="361"/>
    </location>
</feature>
<proteinExistence type="predicted"/>
<feature type="region of interest" description="Disordered" evidence="1">
    <location>
        <begin position="336"/>
        <end position="361"/>
    </location>
</feature>
<name>A0A437RHL2_9BURK</name>
<gene>
    <name evidence="2" type="ORF">EOE66_10225</name>
</gene>
<protein>
    <submittedName>
        <fullName evidence="2">Uncharacterized protein</fullName>
    </submittedName>
</protein>
<evidence type="ECO:0000256" key="1">
    <source>
        <dbReference type="SAM" id="MobiDB-lite"/>
    </source>
</evidence>
<dbReference type="AlphaFoldDB" id="A0A437RHL2"/>
<feature type="region of interest" description="Disordered" evidence="1">
    <location>
        <begin position="247"/>
        <end position="268"/>
    </location>
</feature>
<evidence type="ECO:0000313" key="3">
    <source>
        <dbReference type="Proteomes" id="UP000285575"/>
    </source>
</evidence>
<dbReference type="OrthoDB" id="5525274at2"/>
<dbReference type="Proteomes" id="UP000285575">
    <property type="component" value="Unassembled WGS sequence"/>
</dbReference>
<keyword evidence="3" id="KW-1185">Reference proteome</keyword>
<accession>A0A437RHL2</accession>